<dbReference type="PRINTS" id="PR00081">
    <property type="entry name" value="GDHRDH"/>
</dbReference>
<name>A0AAN9Z9L1_9ORTH</name>
<dbReference type="AlphaFoldDB" id="A0AAN9Z9L1"/>
<dbReference type="PANTHER" id="PTHR43157">
    <property type="entry name" value="PHOSPHATIDYLINOSITOL-GLYCAN BIOSYNTHESIS CLASS F PROTEIN-RELATED"/>
    <property type="match status" value="1"/>
</dbReference>
<reference evidence="3 4" key="1">
    <citation type="submission" date="2024-03" db="EMBL/GenBank/DDBJ databases">
        <title>The genome assembly and annotation of the cricket Gryllus longicercus Weissman &amp; Gray.</title>
        <authorList>
            <person name="Szrajer S."/>
            <person name="Gray D."/>
            <person name="Ylla G."/>
        </authorList>
    </citation>
    <scope>NUCLEOTIDE SEQUENCE [LARGE SCALE GENOMIC DNA]</scope>
    <source>
        <strain evidence="3">DAG 2021-001</strain>
        <tissue evidence="3">Whole body minus gut</tissue>
    </source>
</reference>
<feature type="chain" id="PRO_5042853540" evidence="2">
    <location>
        <begin position="26"/>
        <end position="335"/>
    </location>
</feature>
<proteinExistence type="predicted"/>
<gene>
    <name evidence="3" type="ORF">R5R35_014729</name>
</gene>
<evidence type="ECO:0000313" key="4">
    <source>
        <dbReference type="Proteomes" id="UP001378592"/>
    </source>
</evidence>
<dbReference type="GO" id="GO:0016491">
    <property type="term" value="F:oxidoreductase activity"/>
    <property type="evidence" value="ECO:0007669"/>
    <property type="project" value="UniProtKB-KW"/>
</dbReference>
<accession>A0AAN9Z9L1</accession>
<keyword evidence="2" id="KW-0732">Signal</keyword>
<dbReference type="SUPFAM" id="SSF51735">
    <property type="entry name" value="NAD(P)-binding Rossmann-fold domains"/>
    <property type="match status" value="1"/>
</dbReference>
<sequence length="335" mass="36238">MGCCCALLWFLLDHWLALSVGAAVAFKMWYKSSVGMCDSSRRLDGLTALITGANAGIGLETAKDLARRGARVLMACRDPQRGQKALEVVRAAARGDATVELLSLDLASLDSVRACAAKVLASEPRLDILINNAGAGLGGLGSDQTADGLHRGLQSNHFGPFLFTLLLVDLLKKSAPARIVFVSSGAHEMGKLTPERLEYSTAKDFGDMQIYSMTKLGNVLVSNELARRLKGTGVTVNSLHPGVVLTDIYRFIPGWIREPVKVLLLLFFKNAEEGAQTTIHLAVSEEVEGVTGRYFSDCKEARMSEAASNVGLARTIWEKSEQLVKLRDNERPSFG</sequence>
<protein>
    <submittedName>
        <fullName evidence="3">Uncharacterized protein</fullName>
    </submittedName>
</protein>
<dbReference type="Pfam" id="PF00106">
    <property type="entry name" value="adh_short"/>
    <property type="match status" value="1"/>
</dbReference>
<keyword evidence="4" id="KW-1185">Reference proteome</keyword>
<evidence type="ECO:0000313" key="3">
    <source>
        <dbReference type="EMBL" id="KAK7866955.1"/>
    </source>
</evidence>
<dbReference type="InterPro" id="IPR036291">
    <property type="entry name" value="NAD(P)-bd_dom_sf"/>
</dbReference>
<dbReference type="PANTHER" id="PTHR43157:SF31">
    <property type="entry name" value="PHOSPHATIDYLINOSITOL-GLYCAN BIOSYNTHESIS CLASS F PROTEIN"/>
    <property type="match status" value="1"/>
</dbReference>
<organism evidence="3 4">
    <name type="scientific">Gryllus longicercus</name>
    <dbReference type="NCBI Taxonomy" id="2509291"/>
    <lineage>
        <taxon>Eukaryota</taxon>
        <taxon>Metazoa</taxon>
        <taxon>Ecdysozoa</taxon>
        <taxon>Arthropoda</taxon>
        <taxon>Hexapoda</taxon>
        <taxon>Insecta</taxon>
        <taxon>Pterygota</taxon>
        <taxon>Neoptera</taxon>
        <taxon>Polyneoptera</taxon>
        <taxon>Orthoptera</taxon>
        <taxon>Ensifera</taxon>
        <taxon>Gryllidea</taxon>
        <taxon>Grylloidea</taxon>
        <taxon>Gryllidae</taxon>
        <taxon>Gryllinae</taxon>
        <taxon>Gryllus</taxon>
    </lineage>
</organism>
<dbReference type="Gene3D" id="3.40.50.720">
    <property type="entry name" value="NAD(P)-binding Rossmann-like Domain"/>
    <property type="match status" value="1"/>
</dbReference>
<comment type="caution">
    <text evidence="3">The sequence shown here is derived from an EMBL/GenBank/DDBJ whole genome shotgun (WGS) entry which is preliminary data.</text>
</comment>
<evidence type="ECO:0000256" key="1">
    <source>
        <dbReference type="ARBA" id="ARBA00023002"/>
    </source>
</evidence>
<dbReference type="Proteomes" id="UP001378592">
    <property type="component" value="Unassembled WGS sequence"/>
</dbReference>
<feature type="signal peptide" evidence="2">
    <location>
        <begin position="1"/>
        <end position="25"/>
    </location>
</feature>
<dbReference type="InterPro" id="IPR002347">
    <property type="entry name" value="SDR_fam"/>
</dbReference>
<evidence type="ECO:0000256" key="2">
    <source>
        <dbReference type="SAM" id="SignalP"/>
    </source>
</evidence>
<keyword evidence="1" id="KW-0560">Oxidoreductase</keyword>
<dbReference type="EMBL" id="JAZDUA010000132">
    <property type="protein sequence ID" value="KAK7866955.1"/>
    <property type="molecule type" value="Genomic_DNA"/>
</dbReference>